<dbReference type="PANTHER" id="PTHR11070:SF23">
    <property type="entry name" value="RECBCD ENZYME SUBUNIT RECB"/>
    <property type="match status" value="1"/>
</dbReference>
<protein>
    <recommendedName>
        <fullName evidence="15">RecBCD enzyme subunit RecB</fullName>
        <ecNumber evidence="15">3.1.11.5</ecNumber>
        <ecNumber evidence="15">5.6.2.4</ecNumber>
    </recommendedName>
    <alternativeName>
        <fullName evidence="15">DNA 3'-5' helicase subunit RecB</fullName>
    </alternativeName>
    <alternativeName>
        <fullName evidence="15">Exonuclease V subunit RecB</fullName>
        <shortName evidence="15">ExoV subunit RecB</shortName>
    </alternativeName>
    <alternativeName>
        <fullName evidence="15">Helicase/nuclease RecBCD subunit RecB</fullName>
    </alternativeName>
</protein>
<dbReference type="InterPro" id="IPR000212">
    <property type="entry name" value="DNA_helicase_UvrD/REP"/>
</dbReference>
<reference evidence="19 20" key="1">
    <citation type="submission" date="2018-08" db="EMBL/GenBank/DDBJ databases">
        <title>Draft genome sequence of Pseudoalteromonas donghaensis HJ51.</title>
        <authorList>
            <person name="Oh J."/>
            <person name="Roh D."/>
        </authorList>
    </citation>
    <scope>NUCLEOTIDE SEQUENCE [LARGE SCALE GENOMIC DNA]</scope>
    <source>
        <strain evidence="19 20">HJ51</strain>
    </source>
</reference>
<evidence type="ECO:0000259" key="18">
    <source>
        <dbReference type="PROSITE" id="PS51217"/>
    </source>
</evidence>
<sequence>MQTLNPISMELCGQSLIEASAGTGKTYTITGLYLRYLLGLQKATDEDGTALLNTPLSVEQILVVTFTEAATQEIKDRVRARIINARDALLGKNPEDELISQIINEVNDKHAAFDLLDAAAKSMDEAAIFTIHGFCQRMLKQHAFESGVAFNLEFILDERELIQETLNDFWRAFVYPQSKARTEAITDIFPVPASMYPHVVSLLSKQGAIITPEYNLDEIWQARDNFVAKVPAFKKACRDSEFINAVKASDLSGSKTPGRKNSLAALEEYLNNDDTFFVFGTSKYSFEVWSTENLSDPANYKKNGSLLSHAMTTQFDEMAKLSSLINNGLNIAIVQYATKWVANALIKRKQEQGVITPDDLLTNLHQALCSDQGDVLSEKIATLFPVAMIDEFQDTDPVQYGIFSRIYNAKNTTLAMIGDPKQAIYGFRGADIFTYIGAKKAVVAQKQYTLDTNFRSSEGVVESVNRIFSKNANSFIYNDAIPFQAVHAKGKPENKAFLINGETTNAFEFSVFVDEYAQANNKPTSKGVAQQALAQHYTQKITRLLKQAHSGEATIAGKAVTAADICVLVRDRNEAQLMKSALSEAAIASVYLSRDSVFQQELSHHLLNFLTALHGQYDESLLRGVLAGPLFCLSYNRIYALHENESEWQEHLNFFAQLSHIWHKQGAMAMLERLLSHNQLAARWQGLGYNVERWLTDFRHLGEILQQKQIELEGTHRLLRWFAQKVSQQEGEAVQVRLESDANLVKIVTMHASKGLEYPIVFMPFACGYRETKEALYHHNGKLVYDLANSDEALQKAEQERLAEDLRLLYVALTRAVHFCSVGVYNIAQGRSNRPGIQSTSIGHVLFAGEEIKSADEWHRLLSDFCAQSAHMHFEAFTQPDEVTVLDLTSTDAEQSYQVNTLETHIERDWRSTSFSALTFKKQTDHIELGRSDEDHEKDEFLAQQAVQLTPYSFPKGAKPGSCLHEIFEQLDFTDPYALKRPDNERDDHALDKVITKLFAKYHIDDSWEAMTESWINAALKCPLNDKGLCLSALSPEVCLVEMEFNLPLLSLSSDKLNQILVKHFGLPGKLDFTDVQGLLKGFIDLIFCWQDKYYILDYKSNFLGNSAADYQHDQLEQAMSSHQYHLQYLIYTVALHRLLQQRVKNYDIETHLGGVYYTFLRGMSDGQGVYFNQLTKQQVLELDSLFARGAML</sequence>
<dbReference type="PROSITE" id="PS51217">
    <property type="entry name" value="UVRD_HELICASE_CTER"/>
    <property type="match status" value="1"/>
</dbReference>
<feature type="active site" description="For nuclease activity" evidence="15">
    <location>
        <position position="1098"/>
    </location>
</feature>
<keyword evidence="4 15" id="KW-0227">DNA damage</keyword>
<keyword evidence="9 15" id="KW-0460">Magnesium</keyword>
<dbReference type="GO" id="GO:0000287">
    <property type="term" value="F:magnesium ion binding"/>
    <property type="evidence" value="ECO:0007669"/>
    <property type="project" value="UniProtKB-UniRule"/>
</dbReference>
<dbReference type="Pfam" id="PF00580">
    <property type="entry name" value="UvrD-helicase"/>
    <property type="match status" value="1"/>
</dbReference>
<evidence type="ECO:0000256" key="9">
    <source>
        <dbReference type="ARBA" id="ARBA00022842"/>
    </source>
</evidence>
<comment type="subunit">
    <text evidence="15">Heterotrimer of RecB, RecC and RecD. All subunits contribute to DNA-binding. Interacts with RecA.</text>
</comment>
<evidence type="ECO:0000256" key="15">
    <source>
        <dbReference type="HAMAP-Rule" id="MF_01485"/>
    </source>
</evidence>
<dbReference type="GO" id="GO:0008854">
    <property type="term" value="F:exodeoxyribonuclease V activity"/>
    <property type="evidence" value="ECO:0007669"/>
    <property type="project" value="UniProtKB-EC"/>
</dbReference>
<keyword evidence="10 15" id="KW-0238">DNA-binding</keyword>
<evidence type="ECO:0000256" key="2">
    <source>
        <dbReference type="ARBA" id="ARBA00022723"/>
    </source>
</evidence>
<keyword evidence="1 15" id="KW-0540">Nuclease</keyword>
<feature type="binding site" evidence="16">
    <location>
        <begin position="19"/>
        <end position="26"/>
    </location>
    <ligand>
        <name>ATP</name>
        <dbReference type="ChEBI" id="CHEBI:30616"/>
    </ligand>
</feature>
<dbReference type="SUPFAM" id="SSF52980">
    <property type="entry name" value="Restriction endonuclease-like"/>
    <property type="match status" value="1"/>
</dbReference>
<comment type="function">
    <text evidence="15">A helicase/nuclease that prepares dsDNA breaks (DSB) for recombinational DNA repair. Binds to DSBs and unwinds DNA via a highly rapid and processive ATP-dependent bidirectional helicase activity. Unwinds dsDNA until it encounters a Chi (crossover hotspot instigator) sequence from the 3' direction. Cuts ssDNA a few nucleotides 3' to the Chi site. The properties and activities of the enzyme are changed at Chi. The Chi-altered holoenzyme produces a long 3'-ssDNA overhang and facilitates RecA-binding to the ssDNA for homologous DNA recombination and repair. Holoenzyme degrades any linearized DNA that is unable to undergo homologous recombination. In the holoenzyme this subunit contributes ATPase, 3'-5' helicase, exonuclease activity and loads RecA onto ssDNA.</text>
</comment>
<dbReference type="SUPFAM" id="SSF52540">
    <property type="entry name" value="P-loop containing nucleoside triphosphate hydrolases"/>
    <property type="match status" value="1"/>
</dbReference>
<keyword evidence="12 15" id="KW-0413">Isomerase</keyword>
<gene>
    <name evidence="15 19" type="primary">recB</name>
    <name evidence="19" type="ORF">D0907_09545</name>
</gene>
<evidence type="ECO:0000313" key="19">
    <source>
        <dbReference type="EMBL" id="AXV65503.1"/>
    </source>
</evidence>
<keyword evidence="8 15" id="KW-0067">ATP-binding</keyword>
<comment type="domain">
    <text evidence="15">The N-terminal DNA-binding domain is a ssDNA-dependent ATPase and has ATP-dependent 3'-5' helicase function. This domain interacts with RecC.</text>
</comment>
<keyword evidence="6 15" id="KW-0347">Helicase</keyword>
<evidence type="ECO:0000256" key="8">
    <source>
        <dbReference type="ARBA" id="ARBA00022840"/>
    </source>
</evidence>
<dbReference type="Gene3D" id="1.10.3170.10">
    <property type="entry name" value="Recbcd, chain B, domain 2"/>
    <property type="match status" value="1"/>
</dbReference>
<keyword evidence="3 15" id="KW-0547">Nucleotide-binding</keyword>
<feature type="binding site" evidence="15">
    <location>
        <position position="965"/>
    </location>
    <ligand>
        <name>Mg(2+)</name>
        <dbReference type="ChEBI" id="CHEBI:18420"/>
    </ligand>
</feature>
<dbReference type="KEGG" id="pdj:D0907_09545"/>
<dbReference type="EMBL" id="CP032090">
    <property type="protein sequence ID" value="AXV65503.1"/>
    <property type="molecule type" value="Genomic_DNA"/>
</dbReference>
<organism evidence="19 20">
    <name type="scientific">Pseudoalteromonas lipolytica</name>
    <dbReference type="NCBI Taxonomy" id="570156"/>
    <lineage>
        <taxon>Bacteria</taxon>
        <taxon>Pseudomonadati</taxon>
        <taxon>Pseudomonadota</taxon>
        <taxon>Gammaproteobacteria</taxon>
        <taxon>Alteromonadales</taxon>
        <taxon>Pseudoalteromonadaceae</taxon>
        <taxon>Pseudoalteromonas</taxon>
    </lineage>
</organism>
<dbReference type="PROSITE" id="PS51198">
    <property type="entry name" value="UVRD_HELICASE_ATP_BIND"/>
    <property type="match status" value="1"/>
</dbReference>
<dbReference type="PANTHER" id="PTHR11070">
    <property type="entry name" value="UVRD / RECB / PCRA DNA HELICASE FAMILY MEMBER"/>
    <property type="match status" value="1"/>
</dbReference>
<comment type="cofactor">
    <cofactor evidence="15">
        <name>Mg(2+)</name>
        <dbReference type="ChEBI" id="CHEBI:18420"/>
    </cofactor>
    <text evidence="15">Binds 1 Mg(2+) ion per subunit.</text>
</comment>
<dbReference type="InterPro" id="IPR011604">
    <property type="entry name" value="PDDEXK-like_dom_sf"/>
</dbReference>
<evidence type="ECO:0000256" key="7">
    <source>
        <dbReference type="ARBA" id="ARBA00022839"/>
    </source>
</evidence>
<keyword evidence="7 15" id="KW-0269">Exonuclease</keyword>
<dbReference type="GO" id="GO:0005829">
    <property type="term" value="C:cytosol"/>
    <property type="evidence" value="ECO:0007669"/>
    <property type="project" value="TreeGrafter"/>
</dbReference>
<dbReference type="NCBIfam" id="TIGR00609">
    <property type="entry name" value="recB"/>
    <property type="match status" value="1"/>
</dbReference>
<dbReference type="GO" id="GO:0000724">
    <property type="term" value="P:double-strand break repair via homologous recombination"/>
    <property type="evidence" value="ECO:0007669"/>
    <property type="project" value="UniProtKB-UniRule"/>
</dbReference>
<dbReference type="InterPro" id="IPR027417">
    <property type="entry name" value="P-loop_NTPase"/>
</dbReference>
<evidence type="ECO:0000313" key="20">
    <source>
        <dbReference type="Proteomes" id="UP000264605"/>
    </source>
</evidence>
<comment type="similarity">
    <text evidence="15">Belongs to the helicase family. UvrD subfamily.</text>
</comment>
<dbReference type="InterPro" id="IPR014017">
    <property type="entry name" value="DNA_helicase_UvrD-like_C"/>
</dbReference>
<evidence type="ECO:0000256" key="13">
    <source>
        <dbReference type="ARBA" id="ARBA00034617"/>
    </source>
</evidence>
<dbReference type="InterPro" id="IPR011335">
    <property type="entry name" value="Restrct_endonuc-II-like"/>
</dbReference>
<feature type="binding site" evidence="15">
    <location>
        <position position="1085"/>
    </location>
    <ligand>
        <name>Mg(2+)</name>
        <dbReference type="ChEBI" id="CHEBI:18420"/>
    </ligand>
</feature>
<dbReference type="GeneID" id="99505703"/>
<evidence type="ECO:0000256" key="16">
    <source>
        <dbReference type="PROSITE-ProRule" id="PRU00560"/>
    </source>
</evidence>
<dbReference type="EC" id="3.1.11.5" evidence="15"/>
<dbReference type="AlphaFoldDB" id="A0AAD0S0R4"/>
<feature type="domain" description="UvrD-like helicase ATP-binding" evidence="17">
    <location>
        <begin position="1"/>
        <end position="457"/>
    </location>
</feature>
<evidence type="ECO:0000259" key="17">
    <source>
        <dbReference type="PROSITE" id="PS51198"/>
    </source>
</evidence>
<dbReference type="Gene3D" id="3.90.320.10">
    <property type="match status" value="1"/>
</dbReference>
<comment type="miscellaneous">
    <text evidence="15">In the RecBCD complex, RecB has a slow 3'-5' helicase, an exonuclease activity and loads RecA onto ssDNA, RecD has a fast 5'-3' helicase activity, while RecC stimulates the ATPase and processivity of the RecB helicase and contributes to recognition of the Chi site.</text>
</comment>
<keyword evidence="2 15" id="KW-0479">Metal-binding</keyword>
<dbReference type="InterPro" id="IPR038726">
    <property type="entry name" value="PDDEXK_AddAB-type"/>
</dbReference>
<dbReference type="GO" id="GO:0009338">
    <property type="term" value="C:exodeoxyribonuclease V complex"/>
    <property type="evidence" value="ECO:0007669"/>
    <property type="project" value="TreeGrafter"/>
</dbReference>
<evidence type="ECO:0000256" key="6">
    <source>
        <dbReference type="ARBA" id="ARBA00022806"/>
    </source>
</evidence>
<name>A0AAD0S0R4_9GAMM</name>
<dbReference type="Gene3D" id="3.40.50.300">
    <property type="entry name" value="P-loop containing nucleotide triphosphate hydrolases"/>
    <property type="match status" value="2"/>
</dbReference>
<dbReference type="GO" id="GO:0043138">
    <property type="term" value="F:3'-5' DNA helicase activity"/>
    <property type="evidence" value="ECO:0007669"/>
    <property type="project" value="UniProtKB-UniRule"/>
</dbReference>
<feature type="region of interest" description="DNA-binding and helicase activity, interacts with RecC" evidence="15">
    <location>
        <begin position="1"/>
        <end position="880"/>
    </location>
</feature>
<comment type="catalytic activity">
    <reaction evidence="13 15">
        <text>Couples ATP hydrolysis with the unwinding of duplex DNA by translocating in the 3'-5' direction.</text>
        <dbReference type="EC" id="5.6.2.4"/>
    </reaction>
</comment>
<dbReference type="Gene3D" id="1.10.486.10">
    <property type="entry name" value="PCRA, domain 4"/>
    <property type="match status" value="1"/>
</dbReference>
<evidence type="ECO:0000256" key="1">
    <source>
        <dbReference type="ARBA" id="ARBA00022722"/>
    </source>
</evidence>
<evidence type="ECO:0000256" key="4">
    <source>
        <dbReference type="ARBA" id="ARBA00022763"/>
    </source>
</evidence>
<dbReference type="EC" id="5.6.2.4" evidence="15"/>
<accession>A0AAD0S0R4</accession>
<dbReference type="GO" id="GO:0005524">
    <property type="term" value="F:ATP binding"/>
    <property type="evidence" value="ECO:0007669"/>
    <property type="project" value="UniProtKB-UniRule"/>
</dbReference>
<dbReference type="Proteomes" id="UP000264605">
    <property type="component" value="Chromosome"/>
</dbReference>
<evidence type="ECO:0000256" key="10">
    <source>
        <dbReference type="ARBA" id="ARBA00023125"/>
    </source>
</evidence>
<dbReference type="Pfam" id="PF13361">
    <property type="entry name" value="UvrD_C"/>
    <property type="match status" value="2"/>
</dbReference>
<comment type="domain">
    <text evidence="15">The C-terminal domain has nuclease activity and interacts with RecD. It interacts with RecA, facilitating its loading onto ssDNA.</text>
</comment>
<evidence type="ECO:0000256" key="3">
    <source>
        <dbReference type="ARBA" id="ARBA00022741"/>
    </source>
</evidence>
<dbReference type="RefSeq" id="WP_118844384.1">
    <property type="nucleotide sequence ID" value="NZ_CP032090.1"/>
</dbReference>
<comment type="catalytic activity">
    <reaction evidence="15">
        <text>Exonucleolytic cleavage (in the presence of ATP) in either 5'- to 3'- or 3'- to 5'-direction to yield 5'-phosphooligonucleotides.</text>
        <dbReference type="EC" id="3.1.11.5"/>
    </reaction>
</comment>
<dbReference type="Pfam" id="PF12705">
    <property type="entry name" value="PDDEXK_1"/>
    <property type="match status" value="1"/>
</dbReference>
<proteinExistence type="inferred from homology"/>
<dbReference type="InterPro" id="IPR004586">
    <property type="entry name" value="RecB"/>
</dbReference>
<dbReference type="InterPro" id="IPR014016">
    <property type="entry name" value="UvrD-like_ATP-bd"/>
</dbReference>
<feature type="binding site" evidence="15">
    <location>
        <position position="1098"/>
    </location>
    <ligand>
        <name>Mg(2+)</name>
        <dbReference type="ChEBI" id="CHEBI:18420"/>
    </ligand>
</feature>
<evidence type="ECO:0000256" key="5">
    <source>
        <dbReference type="ARBA" id="ARBA00022801"/>
    </source>
</evidence>
<dbReference type="CDD" id="cd22352">
    <property type="entry name" value="RecB_C-like"/>
    <property type="match status" value="1"/>
</dbReference>
<feature type="domain" description="UvrD-like helicase C-terminal" evidence="18">
    <location>
        <begin position="466"/>
        <end position="755"/>
    </location>
</feature>
<comment type="catalytic activity">
    <reaction evidence="14 15">
        <text>ATP + H2O = ADP + phosphate + H(+)</text>
        <dbReference type="Rhea" id="RHEA:13065"/>
        <dbReference type="ChEBI" id="CHEBI:15377"/>
        <dbReference type="ChEBI" id="CHEBI:15378"/>
        <dbReference type="ChEBI" id="CHEBI:30616"/>
        <dbReference type="ChEBI" id="CHEBI:43474"/>
        <dbReference type="ChEBI" id="CHEBI:456216"/>
        <dbReference type="EC" id="5.6.2.4"/>
    </reaction>
</comment>
<keyword evidence="5 15" id="KW-0378">Hydrolase</keyword>
<dbReference type="GO" id="GO:0003677">
    <property type="term" value="F:DNA binding"/>
    <property type="evidence" value="ECO:0007669"/>
    <property type="project" value="UniProtKB-UniRule"/>
</dbReference>
<dbReference type="HAMAP" id="MF_01485">
    <property type="entry name" value="RecB"/>
    <property type="match status" value="1"/>
</dbReference>
<evidence type="ECO:0000256" key="12">
    <source>
        <dbReference type="ARBA" id="ARBA00023235"/>
    </source>
</evidence>
<evidence type="ECO:0000256" key="11">
    <source>
        <dbReference type="ARBA" id="ARBA00023204"/>
    </source>
</evidence>
<keyword evidence="11 15" id="KW-0234">DNA repair</keyword>
<feature type="region of interest" description="Nuclease activity, interacts with RecD and RecA" evidence="15">
    <location>
        <begin position="909"/>
        <end position="1193"/>
    </location>
</feature>
<evidence type="ECO:0000256" key="14">
    <source>
        <dbReference type="ARBA" id="ARBA00048988"/>
    </source>
</evidence>